<dbReference type="InterPro" id="IPR015943">
    <property type="entry name" value="WD40/YVTN_repeat-like_dom_sf"/>
</dbReference>
<feature type="repeat" description="WD" evidence="1">
    <location>
        <begin position="281"/>
        <end position="313"/>
    </location>
</feature>
<dbReference type="SMART" id="SM00320">
    <property type="entry name" value="WD40"/>
    <property type="match status" value="5"/>
</dbReference>
<proteinExistence type="evidence at transcript level"/>
<organism evidence="5">
    <name type="scientific">Caligus clemensi</name>
    <name type="common">Sea louse</name>
    <dbReference type="NCBI Taxonomy" id="344056"/>
    <lineage>
        <taxon>Eukaryota</taxon>
        <taxon>Metazoa</taxon>
        <taxon>Ecdysozoa</taxon>
        <taxon>Arthropoda</taxon>
        <taxon>Crustacea</taxon>
        <taxon>Multicrustacea</taxon>
        <taxon>Hexanauplia</taxon>
        <taxon>Copepoda</taxon>
        <taxon>Siphonostomatoida</taxon>
        <taxon>Caligidae</taxon>
        <taxon>Caligus</taxon>
    </lineage>
</organism>
<dbReference type="EMBL" id="BT080233">
    <property type="protein sequence ID" value="ACO14657.1"/>
    <property type="molecule type" value="mRNA"/>
</dbReference>
<keyword evidence="2" id="KW-0175">Coiled coil</keyword>
<keyword evidence="1" id="KW-0853">WD repeat</keyword>
<keyword evidence="4" id="KW-1133">Transmembrane helix</keyword>
<dbReference type="AlphaFoldDB" id="C1C054"/>
<reference evidence="5" key="1">
    <citation type="submission" date="2009-03" db="EMBL/GenBank/DDBJ databases">
        <title>Caligus clemensi ESTs and full-length cDNAs.</title>
        <authorList>
            <person name="Yasuike M."/>
            <person name="von Schalburg K."/>
            <person name="Cooper G."/>
            <person name="Leong J."/>
            <person name="Jones S.R.M."/>
            <person name="Koop B.F."/>
        </authorList>
    </citation>
    <scope>NUCLEOTIDE SEQUENCE</scope>
    <source>
        <tissue evidence="5">Whole</tissue>
    </source>
</reference>
<feature type="coiled-coil region" evidence="2">
    <location>
        <begin position="410"/>
        <end position="453"/>
    </location>
</feature>
<dbReference type="GO" id="GO:0005783">
    <property type="term" value="C:endoplasmic reticulum"/>
    <property type="evidence" value="ECO:0007669"/>
    <property type="project" value="TreeGrafter"/>
</dbReference>
<dbReference type="SUPFAM" id="SSF50978">
    <property type="entry name" value="WD40 repeat-like"/>
    <property type="match status" value="1"/>
</dbReference>
<dbReference type="InterPro" id="IPR001680">
    <property type="entry name" value="WD40_rpt"/>
</dbReference>
<dbReference type="PROSITE" id="PS50082">
    <property type="entry name" value="WD_REPEATS_2"/>
    <property type="match status" value="2"/>
</dbReference>
<feature type="compositionally biased region" description="Basic residues" evidence="3">
    <location>
        <begin position="66"/>
        <end position="76"/>
    </location>
</feature>
<protein>
    <submittedName>
        <fullName evidence="5">Transducin beta-like 2 protein</fullName>
    </submittedName>
</protein>
<feature type="transmembrane region" description="Helical" evidence="4">
    <location>
        <begin position="6"/>
        <end position="23"/>
    </location>
</feature>
<feature type="compositionally biased region" description="Acidic residues" evidence="3">
    <location>
        <begin position="44"/>
        <end position="53"/>
    </location>
</feature>
<evidence type="ECO:0000313" key="5">
    <source>
        <dbReference type="EMBL" id="ACO14657.1"/>
    </source>
</evidence>
<dbReference type="Gene3D" id="2.130.10.10">
    <property type="entry name" value="YVTN repeat-like/Quinoprotein amine dehydrogenase"/>
    <property type="match status" value="2"/>
</dbReference>
<dbReference type="GO" id="GO:0030968">
    <property type="term" value="P:endoplasmic reticulum unfolded protein response"/>
    <property type="evidence" value="ECO:0007669"/>
    <property type="project" value="TreeGrafter"/>
</dbReference>
<dbReference type="PANTHER" id="PTHR44321">
    <property type="entry name" value="TRANSDUCIN BETA-LIKE PROTEIN 2"/>
    <property type="match status" value="1"/>
</dbReference>
<sequence>MNDLQILLLTIILGSTFALIFYIRRLFQQKEELIGSPSQPQQEPQEEEEEATCLDDRSTTELPVQGKKKAPQRNKATKTTSFSHPWLLTNLKGHSGRVLDLSLSANGKYIASTSEDRSVLIWFFKDLSSKEHKTWRGNVEFDHGIKVSWSPDSKAYVVHKATANQIQVYKMIKKDGGVPPNISAAPIEFQPLKFDVIALEFSSNGKFMMTCTDKSTLTIWSLKGDKLEEIETYHMNINYCAKISPCGRFVGTSGFTPDVEIYEVKFTKTGEFTKIHRAFSLTGHNSGVYAFDFNSDSSRMVSISKDGKIRLFDTNIEYAKGQDPSLIASRSLGLEESALQNGVLLRLSPNSRSIALAFQKELHFFSGTDLKPLGVIEEVHSDPLTQVYFDAESKYLITSGDKHLRVFHNIPGLRETIRDLEAKLKETNTATKKELLESQIREARSNLKSLTGE</sequence>
<keyword evidence="4" id="KW-0812">Transmembrane</keyword>
<dbReference type="PROSITE" id="PS50294">
    <property type="entry name" value="WD_REPEATS_REGION"/>
    <property type="match status" value="2"/>
</dbReference>
<feature type="repeat" description="WD" evidence="1">
    <location>
        <begin position="91"/>
        <end position="122"/>
    </location>
</feature>
<dbReference type="PANTHER" id="PTHR44321:SF1">
    <property type="entry name" value="TRANSDUCIN BETA-LIKE PROTEIN 2"/>
    <property type="match status" value="1"/>
</dbReference>
<keyword evidence="4" id="KW-0472">Membrane</keyword>
<evidence type="ECO:0000256" key="2">
    <source>
        <dbReference type="SAM" id="Coils"/>
    </source>
</evidence>
<name>C1C054_CALCM</name>
<dbReference type="InterPro" id="IPR042410">
    <property type="entry name" value="WBSCR13"/>
</dbReference>
<accession>C1C054</accession>
<dbReference type="InterPro" id="IPR036322">
    <property type="entry name" value="WD40_repeat_dom_sf"/>
</dbReference>
<gene>
    <name evidence="5" type="primary">TBL2</name>
</gene>
<evidence type="ECO:0000256" key="1">
    <source>
        <dbReference type="PROSITE-ProRule" id="PRU00221"/>
    </source>
</evidence>
<feature type="region of interest" description="Disordered" evidence="3">
    <location>
        <begin position="34"/>
        <end position="78"/>
    </location>
</feature>
<evidence type="ECO:0000256" key="3">
    <source>
        <dbReference type="SAM" id="MobiDB-lite"/>
    </source>
</evidence>
<evidence type="ECO:0000256" key="4">
    <source>
        <dbReference type="SAM" id="Phobius"/>
    </source>
</evidence>
<dbReference type="Pfam" id="PF00400">
    <property type="entry name" value="WD40"/>
    <property type="match status" value="4"/>
</dbReference>